<dbReference type="GeneID" id="28770996"/>
<dbReference type="RefSeq" id="XP_018035307.1">
    <property type="nucleotide sequence ID" value="XM_018187510.1"/>
</dbReference>
<keyword evidence="1" id="KW-1133">Transmembrane helix</keyword>
<dbReference type="InParanoid" id="A0A177CDH8"/>
<sequence length="95" mass="10460">MVLELIWNTRGSGAAEAVTTPFAMWLILWGIIPLRWITFPSGPGLSFVDQAYHWRSFGVALSSSGVLCCLLEASEACFAAVTRHMFARLVPGRFV</sequence>
<feature type="transmembrane region" description="Helical" evidence="1">
    <location>
        <begin position="12"/>
        <end position="32"/>
    </location>
</feature>
<dbReference type="EMBL" id="KV441553">
    <property type="protein sequence ID" value="OAG04942.1"/>
    <property type="molecule type" value="Genomic_DNA"/>
</dbReference>
<dbReference type="AlphaFoldDB" id="A0A177CDH8"/>
<evidence type="ECO:0000313" key="3">
    <source>
        <dbReference type="Proteomes" id="UP000077069"/>
    </source>
</evidence>
<gene>
    <name evidence="2" type="ORF">CC84DRAFT_809906</name>
</gene>
<keyword evidence="1" id="KW-0472">Membrane</keyword>
<evidence type="ECO:0000313" key="2">
    <source>
        <dbReference type="EMBL" id="OAG04942.1"/>
    </source>
</evidence>
<accession>A0A177CDH8</accession>
<keyword evidence="1" id="KW-0812">Transmembrane</keyword>
<keyword evidence="3" id="KW-1185">Reference proteome</keyword>
<evidence type="ECO:0000256" key="1">
    <source>
        <dbReference type="SAM" id="Phobius"/>
    </source>
</evidence>
<proteinExistence type="predicted"/>
<protein>
    <submittedName>
        <fullName evidence="2">Uncharacterized protein</fullName>
    </submittedName>
</protein>
<organism evidence="2 3">
    <name type="scientific">Paraphaeosphaeria sporulosa</name>
    <dbReference type="NCBI Taxonomy" id="1460663"/>
    <lineage>
        <taxon>Eukaryota</taxon>
        <taxon>Fungi</taxon>
        <taxon>Dikarya</taxon>
        <taxon>Ascomycota</taxon>
        <taxon>Pezizomycotina</taxon>
        <taxon>Dothideomycetes</taxon>
        <taxon>Pleosporomycetidae</taxon>
        <taxon>Pleosporales</taxon>
        <taxon>Massarineae</taxon>
        <taxon>Didymosphaeriaceae</taxon>
        <taxon>Paraphaeosphaeria</taxon>
    </lineage>
</organism>
<dbReference type="Proteomes" id="UP000077069">
    <property type="component" value="Unassembled WGS sequence"/>
</dbReference>
<feature type="transmembrane region" description="Helical" evidence="1">
    <location>
        <begin position="52"/>
        <end position="73"/>
    </location>
</feature>
<name>A0A177CDH8_9PLEO</name>
<reference evidence="2 3" key="1">
    <citation type="submission" date="2016-05" db="EMBL/GenBank/DDBJ databases">
        <title>Comparative analysis of secretome profiles of manganese(II)-oxidizing ascomycete fungi.</title>
        <authorList>
            <consortium name="DOE Joint Genome Institute"/>
            <person name="Zeiner C.A."/>
            <person name="Purvine S.O."/>
            <person name="Zink E.M."/>
            <person name="Wu S."/>
            <person name="Pasa-Tolic L."/>
            <person name="Chaput D.L."/>
            <person name="Haridas S."/>
            <person name="Grigoriev I.V."/>
            <person name="Santelli C.M."/>
            <person name="Hansel C.M."/>
        </authorList>
    </citation>
    <scope>NUCLEOTIDE SEQUENCE [LARGE SCALE GENOMIC DNA]</scope>
    <source>
        <strain evidence="2 3">AP3s5-JAC2a</strain>
    </source>
</reference>